<proteinExistence type="predicted"/>
<evidence type="ECO:0000313" key="1">
    <source>
        <dbReference type="EMBL" id="KAL0929720.1"/>
    </source>
</evidence>
<reference evidence="1 2" key="1">
    <citation type="journal article" date="2020" name="Phytopathology">
        <title>Genome Sequence Resources of Colletotrichum truncatum, C. plurivorum, C. musicola, and C. sojae: Four Species Pathogenic to Soybean (Glycine max).</title>
        <authorList>
            <person name="Rogerio F."/>
            <person name="Boufleur T.R."/>
            <person name="Ciampi-Guillardi M."/>
            <person name="Sukno S.A."/>
            <person name="Thon M.R."/>
            <person name="Massola Junior N.S."/>
            <person name="Baroncelli R."/>
        </authorList>
    </citation>
    <scope>NUCLEOTIDE SEQUENCE [LARGE SCALE GENOMIC DNA]</scope>
    <source>
        <strain evidence="1 2">CMES1059</strain>
    </source>
</reference>
<accession>A0ACC3YD11</accession>
<gene>
    <name evidence="1" type="ORF">CTRU02_215363</name>
</gene>
<evidence type="ECO:0000313" key="2">
    <source>
        <dbReference type="Proteomes" id="UP000805649"/>
    </source>
</evidence>
<organism evidence="1 2">
    <name type="scientific">Colletotrichum truncatum</name>
    <name type="common">Anthracnose fungus</name>
    <name type="synonym">Colletotrichum capsici</name>
    <dbReference type="NCBI Taxonomy" id="5467"/>
    <lineage>
        <taxon>Eukaryota</taxon>
        <taxon>Fungi</taxon>
        <taxon>Dikarya</taxon>
        <taxon>Ascomycota</taxon>
        <taxon>Pezizomycotina</taxon>
        <taxon>Sordariomycetes</taxon>
        <taxon>Hypocreomycetidae</taxon>
        <taxon>Glomerellales</taxon>
        <taxon>Glomerellaceae</taxon>
        <taxon>Colletotrichum</taxon>
        <taxon>Colletotrichum truncatum species complex</taxon>
    </lineage>
</organism>
<sequence>MTPNRFMVMLRTHMQILETSDEHRMDNAAAELQRRRERARLSQRAFRIRQATTFRELQEENARLKESIKEVVKVSQRNDTPALRSAIHRAAAAAGVSSELYHYDSAPSNTSSTTADLSTAPPPAFMSPGLERQEVLLKKQADSAALHYLGLQPSSMTFRLNCGLFSLPTSPERMMDPPLDIEPYLGPNKKTLAAQLYWYCTETSLSLIYQLAGQQPSRIASVAQHHPILADMFRNVFPLCSPYFLLALAEARIEFYRVGYCKADNLTALKDSALLLRQSVEKECHLAGQDLGDWLNSTKVAQVVTESLQSQELMRLEAAIRDDGTDVPARRLLETFIHKFWLKATCFGDGPRWNASYVSRLVEWLVKALSHNNPPFSA</sequence>
<keyword evidence="2" id="KW-1185">Reference proteome</keyword>
<dbReference type="EMBL" id="VUJX02000015">
    <property type="protein sequence ID" value="KAL0929720.1"/>
    <property type="molecule type" value="Genomic_DNA"/>
</dbReference>
<protein>
    <submittedName>
        <fullName evidence="1">Uncharacterized protein</fullName>
    </submittedName>
</protein>
<name>A0ACC3YD11_COLTU</name>
<dbReference type="Proteomes" id="UP000805649">
    <property type="component" value="Unassembled WGS sequence"/>
</dbReference>
<comment type="caution">
    <text evidence="1">The sequence shown here is derived from an EMBL/GenBank/DDBJ whole genome shotgun (WGS) entry which is preliminary data.</text>
</comment>